<dbReference type="eggNOG" id="KOG1947">
    <property type="taxonomic scope" value="Eukaryota"/>
</dbReference>
<dbReference type="EMBL" id="BT040359">
    <property type="protein sequence ID" value="ACF85364.1"/>
    <property type="molecule type" value="mRNA"/>
</dbReference>
<evidence type="ECO:0000313" key="2">
    <source>
        <dbReference type="EMBL" id="ACF85364.1"/>
    </source>
</evidence>
<dbReference type="IntAct" id="B4FTC1">
    <property type="interactions" value="37"/>
</dbReference>
<sequence length="357" mass="40382">MSSLPLPESPMAAENEACDWGEMPSDALVSVFGKLDVIEILTGAGLVCRAWHRLAASDPMLWRRVDMRHMSYGYEGERLQTEKVEDMARAAIDPSAGTMEPFFADTIVNDDLLRCLSQRSGKRLQTEKVEAMARAAIDRSAGTMEAFFADIFVNDDLLRYLSQRAPSLKCLHLSACNFTDQCFAEAINCFPQLEELDVTLCLLYGSACEAVGRACPQLKRFRLNELWSISRKEDIGMEALGIASTMPRLQELELIGNNLTNDGLMSILDRCPRLESLDIRECFNIQMDDALKLKCSRIRDLRLPHDPIFFDDTRYWPYYINSGVFDSDIDSEVGTYDDPLDDMGESMSIMFNDDFYV</sequence>
<dbReference type="SUPFAM" id="SSF52047">
    <property type="entry name" value="RNI-like"/>
    <property type="match status" value="1"/>
</dbReference>
<dbReference type="EMBL" id="BT069018">
    <property type="protein sequence ID" value="ACN35915.1"/>
    <property type="molecule type" value="mRNA"/>
</dbReference>
<dbReference type="ExpressionAtlas" id="B4FTC1">
    <property type="expression patterns" value="baseline and differential"/>
</dbReference>
<dbReference type="PaxDb" id="4577-GRMZM2G028014_P01"/>
<dbReference type="InterPro" id="IPR032675">
    <property type="entry name" value="LRR_dom_sf"/>
</dbReference>
<dbReference type="SMR" id="B4FTC1"/>
<reference evidence="3" key="3">
    <citation type="submission" date="2015-12" db="EMBL/GenBank/DDBJ databases">
        <title>Update maize B73 reference genome by single molecule sequencing technologies.</title>
        <authorList>
            <consortium name="Maize Genome Sequencing Project"/>
            <person name="Ware D."/>
        </authorList>
    </citation>
    <scope>NUCLEOTIDE SEQUENCE</scope>
    <source>
        <tissue evidence="3">Seedling</tissue>
    </source>
</reference>
<reference evidence="4" key="5">
    <citation type="submission" date="2021-05" db="UniProtKB">
        <authorList>
            <consortium name="EnsemblPlants"/>
        </authorList>
    </citation>
    <scope>IDENTIFICATION</scope>
    <source>
        <strain evidence="4">cv. B73</strain>
    </source>
</reference>
<proteinExistence type="evidence at transcript level"/>
<dbReference type="Gramene" id="Zm00001eb417460_T001">
    <property type="protein sequence ID" value="Zm00001eb417460_P001"/>
    <property type="gene ID" value="Zm00001eb417460"/>
</dbReference>
<reference evidence="2" key="1">
    <citation type="journal article" date="2009" name="PLoS Genet.">
        <title>Sequencing, mapping, and analysis of 27,455 maize full-length cDNAs.</title>
        <authorList>
            <person name="Soderlund C."/>
            <person name="Descour A."/>
            <person name="Kudrna D."/>
            <person name="Bomhoff M."/>
            <person name="Boyd L."/>
            <person name="Currie J."/>
            <person name="Angelova A."/>
            <person name="Collura K."/>
            <person name="Wissotski M."/>
            <person name="Ashley E."/>
            <person name="Morrow D."/>
            <person name="Fernandes J."/>
            <person name="Walbot V."/>
            <person name="Yu Y."/>
        </authorList>
    </citation>
    <scope>NUCLEOTIDE SEQUENCE</scope>
    <source>
        <strain evidence="2">B73</strain>
    </source>
</reference>
<feature type="domain" description="F-box" evidence="1">
    <location>
        <begin position="17"/>
        <end position="65"/>
    </location>
</feature>
<dbReference type="PANTHER" id="PTHR38926:SF2">
    <property type="entry name" value="F-BOX_LRR-REPEAT PROTEIN 21-RELATED"/>
    <property type="match status" value="1"/>
</dbReference>
<protein>
    <submittedName>
        <fullName evidence="3">F-box protein SKIP19</fullName>
    </submittedName>
</protein>
<dbReference type="OrthoDB" id="2095648at2759"/>
<gene>
    <name evidence="4" type="primary">LOC100273165</name>
    <name evidence="3" type="ORF">ZEAMMB73_Zm00001d024764</name>
</gene>
<evidence type="ECO:0000313" key="5">
    <source>
        <dbReference type="Proteomes" id="UP000007305"/>
    </source>
</evidence>
<dbReference type="Pfam" id="PF12937">
    <property type="entry name" value="F-box-like"/>
    <property type="match status" value="1"/>
</dbReference>
<reference evidence="4" key="4">
    <citation type="submission" date="2019-07" db="EMBL/GenBank/DDBJ databases">
        <authorList>
            <person name="Seetharam A."/>
            <person name="Woodhouse M."/>
            <person name="Cannon E."/>
        </authorList>
    </citation>
    <scope>NUCLEOTIDE SEQUENCE [LARGE SCALE GENOMIC DNA]</scope>
    <source>
        <strain evidence="4">cv. B73</strain>
    </source>
</reference>
<dbReference type="Proteomes" id="UP000007305">
    <property type="component" value="Chromosome 10"/>
</dbReference>
<dbReference type="HOGENOM" id="CLU_044915_0_0_1"/>
<dbReference type="InterPro" id="IPR036047">
    <property type="entry name" value="F-box-like_dom_sf"/>
</dbReference>
<dbReference type="GeneID" id="100273165"/>
<evidence type="ECO:0000259" key="1">
    <source>
        <dbReference type="PROSITE" id="PS50181"/>
    </source>
</evidence>
<organism evidence="2">
    <name type="scientific">Zea mays</name>
    <name type="common">Maize</name>
    <dbReference type="NCBI Taxonomy" id="4577"/>
    <lineage>
        <taxon>Eukaryota</taxon>
        <taxon>Viridiplantae</taxon>
        <taxon>Streptophyta</taxon>
        <taxon>Embryophyta</taxon>
        <taxon>Tracheophyta</taxon>
        <taxon>Spermatophyta</taxon>
        <taxon>Magnoliopsida</taxon>
        <taxon>Liliopsida</taxon>
        <taxon>Poales</taxon>
        <taxon>Poaceae</taxon>
        <taxon>PACMAD clade</taxon>
        <taxon>Panicoideae</taxon>
        <taxon>Andropogonodae</taxon>
        <taxon>Andropogoneae</taxon>
        <taxon>Tripsacinae</taxon>
        <taxon>Zea</taxon>
    </lineage>
</organism>
<dbReference type="EnsemblPlants" id="Zm00001eb417460_T001">
    <property type="protein sequence ID" value="Zm00001eb417460_P001"/>
    <property type="gene ID" value="Zm00001eb417460"/>
</dbReference>
<dbReference type="OMA" id="LNECWAD"/>
<dbReference type="EMBL" id="CM000786">
    <property type="protein sequence ID" value="AQK41990.1"/>
    <property type="molecule type" value="Genomic_DNA"/>
</dbReference>
<dbReference type="RefSeq" id="NP_001141083.1">
    <property type="nucleotide sequence ID" value="NM_001147611.1"/>
</dbReference>
<dbReference type="PROSITE" id="PS50181">
    <property type="entry name" value="FBOX"/>
    <property type="match status" value="1"/>
</dbReference>
<dbReference type="PANTHER" id="PTHR38926">
    <property type="entry name" value="F-BOX DOMAIN CONTAINING PROTEIN, EXPRESSED"/>
    <property type="match status" value="1"/>
</dbReference>
<dbReference type="KEGG" id="zma:100273165"/>
<accession>B4FTC1</accession>
<dbReference type="SUPFAM" id="SSF81383">
    <property type="entry name" value="F-box domain"/>
    <property type="match status" value="1"/>
</dbReference>
<reference evidence="5" key="2">
    <citation type="journal article" date="2009" name="Science">
        <title>The B73 maize genome: complexity, diversity, and dynamics.</title>
        <authorList>
            <person name="Schnable P.S."/>
            <person name="Ware D."/>
            <person name="Fulton R.S."/>
            <person name="Stein J.C."/>
            <person name="Wei F."/>
            <person name="Pasternak S."/>
            <person name="Liang C."/>
            <person name="Zhang J."/>
            <person name="Fulton L."/>
            <person name="Graves T.A."/>
            <person name="Minx P."/>
            <person name="Reily A.D."/>
            <person name="Courtney L."/>
            <person name="Kruchowski S.S."/>
            <person name="Tomlinson C."/>
            <person name="Strong C."/>
            <person name="Delehaunty K."/>
            <person name="Fronick C."/>
            <person name="Courtney B."/>
            <person name="Rock S.M."/>
            <person name="Belter E."/>
            <person name="Du F."/>
            <person name="Kim K."/>
            <person name="Abbott R.M."/>
            <person name="Cotton M."/>
            <person name="Levy A."/>
            <person name="Marchetto P."/>
            <person name="Ochoa K."/>
            <person name="Jackson S.M."/>
            <person name="Gillam B."/>
            <person name="Chen W."/>
            <person name="Yan L."/>
            <person name="Higginbotham J."/>
            <person name="Cardenas M."/>
            <person name="Waligorski J."/>
            <person name="Applebaum E."/>
            <person name="Phelps L."/>
            <person name="Falcone J."/>
            <person name="Kanchi K."/>
            <person name="Thane T."/>
            <person name="Scimone A."/>
            <person name="Thane N."/>
            <person name="Henke J."/>
            <person name="Wang T."/>
            <person name="Ruppert J."/>
            <person name="Shah N."/>
            <person name="Rotter K."/>
            <person name="Hodges J."/>
            <person name="Ingenthron E."/>
            <person name="Cordes M."/>
            <person name="Kohlberg S."/>
            <person name="Sgro J."/>
            <person name="Delgado B."/>
            <person name="Mead K."/>
            <person name="Chinwalla A."/>
            <person name="Leonard S."/>
            <person name="Crouse K."/>
            <person name="Collura K."/>
            <person name="Kudrna D."/>
            <person name="Currie J."/>
            <person name="He R."/>
            <person name="Angelova A."/>
            <person name="Rajasekar S."/>
            <person name="Mueller T."/>
            <person name="Lomeli R."/>
            <person name="Scara G."/>
            <person name="Ko A."/>
            <person name="Delaney K."/>
            <person name="Wissotski M."/>
            <person name="Lopez G."/>
            <person name="Campos D."/>
            <person name="Braidotti M."/>
            <person name="Ashley E."/>
            <person name="Golser W."/>
            <person name="Kim H."/>
            <person name="Lee S."/>
            <person name="Lin J."/>
            <person name="Dujmic Z."/>
            <person name="Kim W."/>
            <person name="Talag J."/>
            <person name="Zuccolo A."/>
            <person name="Fan C."/>
            <person name="Sebastian A."/>
            <person name="Kramer M."/>
            <person name="Spiegel L."/>
            <person name="Nascimento L."/>
            <person name="Zutavern T."/>
            <person name="Miller B."/>
            <person name="Ambroise C."/>
            <person name="Muller S."/>
            <person name="Spooner W."/>
            <person name="Narechania A."/>
            <person name="Ren L."/>
            <person name="Wei S."/>
            <person name="Kumari S."/>
            <person name="Faga B."/>
            <person name="Levy M.J."/>
            <person name="McMahan L."/>
            <person name="Van Buren P."/>
            <person name="Vaughn M.W."/>
            <person name="Ying K."/>
            <person name="Yeh C.-T."/>
            <person name="Emrich S.J."/>
            <person name="Jia Y."/>
            <person name="Kalyanaraman A."/>
            <person name="Hsia A.-P."/>
            <person name="Barbazuk W.B."/>
            <person name="Baucom R.S."/>
            <person name="Brutnell T.P."/>
            <person name="Carpita N.C."/>
            <person name="Chaparro C."/>
            <person name="Chia J.-M."/>
            <person name="Deragon J.-M."/>
            <person name="Estill J.C."/>
            <person name="Fu Y."/>
            <person name="Jeddeloh J.A."/>
            <person name="Han Y."/>
            <person name="Lee H."/>
            <person name="Li P."/>
            <person name="Lisch D.R."/>
            <person name="Liu S."/>
            <person name="Liu Z."/>
            <person name="Nagel D.H."/>
            <person name="McCann M.C."/>
            <person name="SanMiguel P."/>
            <person name="Myers A.M."/>
            <person name="Nettleton D."/>
            <person name="Nguyen J."/>
            <person name="Penning B.W."/>
            <person name="Ponnala L."/>
            <person name="Schneider K.L."/>
            <person name="Schwartz D.C."/>
            <person name="Sharma A."/>
            <person name="Soderlund C."/>
            <person name="Springer N.M."/>
            <person name="Sun Q."/>
            <person name="Wang H."/>
            <person name="Waterman M."/>
            <person name="Westerman R."/>
            <person name="Wolfgruber T.K."/>
            <person name="Yang L."/>
            <person name="Yu Y."/>
            <person name="Zhang L."/>
            <person name="Zhou S."/>
            <person name="Zhu Q."/>
            <person name="Bennetzen J.L."/>
            <person name="Dawe R.K."/>
            <person name="Jiang J."/>
            <person name="Jiang N."/>
            <person name="Presting G.G."/>
            <person name="Wessler S.R."/>
            <person name="Aluru S."/>
            <person name="Martienssen R.A."/>
            <person name="Clifton S.W."/>
            <person name="McCombie W.R."/>
            <person name="Wing R.A."/>
            <person name="Wilson R.K."/>
        </authorList>
    </citation>
    <scope>NUCLEOTIDE SEQUENCE [LARGE SCALE GENOMIC DNA]</scope>
    <source>
        <strain evidence="5">cv. B73</strain>
    </source>
</reference>
<evidence type="ECO:0000313" key="4">
    <source>
        <dbReference type="EnsemblPlants" id="Zm00001eb417460_P001"/>
    </source>
</evidence>
<dbReference type="Gene3D" id="1.20.1280.50">
    <property type="match status" value="1"/>
</dbReference>
<dbReference type="STRING" id="4577.B4FTC1"/>
<dbReference type="Gene3D" id="3.80.10.10">
    <property type="entry name" value="Ribonuclease Inhibitor"/>
    <property type="match status" value="1"/>
</dbReference>
<dbReference type="FunFam" id="3.80.10.10:FF:000902">
    <property type="entry name" value="F-box protein SKIP19"/>
    <property type="match status" value="1"/>
</dbReference>
<dbReference type="InterPro" id="IPR001810">
    <property type="entry name" value="F-box_dom"/>
</dbReference>
<keyword evidence="5" id="KW-1185">Reference proteome</keyword>
<dbReference type="AlphaFoldDB" id="B4FTC1"/>
<evidence type="ECO:0000313" key="3">
    <source>
        <dbReference type="EMBL" id="AQK41990.1"/>
    </source>
</evidence>
<name>B4FTC1_MAIZE</name>
<dbReference type="GO" id="GO:1905761">
    <property type="term" value="F:SCF ubiquitin ligase complex binding"/>
    <property type="evidence" value="ECO:0000318"/>
    <property type="project" value="GO_Central"/>
</dbReference>
<dbReference type="FunFam" id="1.20.1280.50:FF:000037">
    <property type="entry name" value="F-box protein SKIP19"/>
    <property type="match status" value="1"/>
</dbReference>
<dbReference type="EMBL" id="BT063085">
    <property type="protein sequence ID" value="ACN27782.1"/>
    <property type="molecule type" value="mRNA"/>
</dbReference>